<feature type="compositionally biased region" description="Acidic residues" evidence="1">
    <location>
        <begin position="12"/>
        <end position="22"/>
    </location>
</feature>
<accession>A0A9W7AHR1</accession>
<evidence type="ECO:0000256" key="1">
    <source>
        <dbReference type="SAM" id="MobiDB-lite"/>
    </source>
</evidence>
<protein>
    <submittedName>
        <fullName evidence="2">Uncharacterized protein</fullName>
    </submittedName>
</protein>
<dbReference type="EMBL" id="BRXW01000616">
    <property type="protein sequence ID" value="GMH70155.1"/>
    <property type="molecule type" value="Genomic_DNA"/>
</dbReference>
<dbReference type="Proteomes" id="UP001165122">
    <property type="component" value="Unassembled WGS sequence"/>
</dbReference>
<feature type="region of interest" description="Disordered" evidence="1">
    <location>
        <begin position="354"/>
        <end position="373"/>
    </location>
</feature>
<reference evidence="3" key="1">
    <citation type="journal article" date="2023" name="Commun. Biol.">
        <title>Genome analysis of Parmales, the sister group of diatoms, reveals the evolutionary specialization of diatoms from phago-mixotrophs to photoautotrophs.</title>
        <authorList>
            <person name="Ban H."/>
            <person name="Sato S."/>
            <person name="Yoshikawa S."/>
            <person name="Yamada K."/>
            <person name="Nakamura Y."/>
            <person name="Ichinomiya M."/>
            <person name="Sato N."/>
            <person name="Blanc-Mathieu R."/>
            <person name="Endo H."/>
            <person name="Kuwata A."/>
            <person name="Ogata H."/>
        </authorList>
    </citation>
    <scope>NUCLEOTIDE SEQUENCE [LARGE SCALE GENOMIC DNA]</scope>
    <source>
        <strain evidence="3">NIES 3700</strain>
    </source>
</reference>
<evidence type="ECO:0000313" key="2">
    <source>
        <dbReference type="EMBL" id="GMH70155.1"/>
    </source>
</evidence>
<dbReference type="SUPFAM" id="SSF48452">
    <property type="entry name" value="TPR-like"/>
    <property type="match status" value="1"/>
</dbReference>
<feature type="region of interest" description="Disordered" evidence="1">
    <location>
        <begin position="1"/>
        <end position="33"/>
    </location>
</feature>
<evidence type="ECO:0000313" key="3">
    <source>
        <dbReference type="Proteomes" id="UP001165122"/>
    </source>
</evidence>
<proteinExistence type="predicted"/>
<dbReference type="AlphaFoldDB" id="A0A9W7AHR1"/>
<sequence>MSAFNYSKWDDIDTDSGSEEDAAAPSSSNTHNTPGDIFDNAAALFASNKTCECLNLYHDYLVNGLKIDRSHPLPTRSAKSVDGTMTPPNVLLRLYVNLAATHFQLEEFNDAHKYSSQGGVELLRDNGWMDKQQTSKLSLPVMLLRARAFQLSAVSLLSIGMASLLSADGDRNSVNKVRPMLLRAKGDFKQAGEFCEVLDSGVEGALELKQEVLQGASKLDSLLTAHFGKGEGGLKSQTNKNSSSSTELVEEMLNEVRVRLQKKQYSAVETAVDFVLSKNINQEVQAKALLLKCRALEMAGKLRQSAGVLEEAGGILGRGEKPKAFRKAGLTYLQVRDFENGKRCFERALAELEKGGDDEGGSNTPGDGVFELDGEGNIVAEGEKKAPPPKDKINSIIANLTNLAGIQCTTKAYGEALDTIERCLKLVEGLEVEGEGKVKEKDMMKLAGEEVLSDALAGSGDFASAVTSARSVCALAEGLGEWVRCAASYLSLGHMQRYVGGGTGVAVECFEKATGMFEKGGELEQAGRTHLTVANVLKAVAASREEKEKVVEVLKKAAEAFKRGRKQVKGGGVGIGCMRGEVEACRAVAFCYRSYFDFDSGDSVDIDSVIEYFARCRAVAAVLERAGDKAGVQDLGRVSFEWANALKKRGAEGDLPRAKVGFQDAAKQFLTEKKPKEAEIAEEMLKRLRK</sequence>
<comment type="caution">
    <text evidence="2">The sequence shown here is derived from an EMBL/GenBank/DDBJ whole genome shotgun (WGS) entry which is preliminary data.</text>
</comment>
<dbReference type="OrthoDB" id="229828at2759"/>
<dbReference type="InterPro" id="IPR011990">
    <property type="entry name" value="TPR-like_helical_dom_sf"/>
</dbReference>
<dbReference type="Gene3D" id="1.25.40.10">
    <property type="entry name" value="Tetratricopeptide repeat domain"/>
    <property type="match status" value="2"/>
</dbReference>
<organism evidence="2 3">
    <name type="scientific">Triparma laevis f. longispina</name>
    <dbReference type="NCBI Taxonomy" id="1714387"/>
    <lineage>
        <taxon>Eukaryota</taxon>
        <taxon>Sar</taxon>
        <taxon>Stramenopiles</taxon>
        <taxon>Ochrophyta</taxon>
        <taxon>Bolidophyceae</taxon>
        <taxon>Parmales</taxon>
        <taxon>Triparmaceae</taxon>
        <taxon>Triparma</taxon>
    </lineage>
</organism>
<keyword evidence="3" id="KW-1185">Reference proteome</keyword>
<gene>
    <name evidence="2" type="ORF">TrLO_g440</name>
</gene>
<name>A0A9W7AHR1_9STRA</name>